<dbReference type="InterPro" id="IPR011013">
    <property type="entry name" value="Gal_mutarotase_sf_dom"/>
</dbReference>
<dbReference type="InterPro" id="IPR011330">
    <property type="entry name" value="Glyco_hydro/deAcase_b/a-brl"/>
</dbReference>
<dbReference type="GO" id="GO:0004559">
    <property type="term" value="F:alpha-mannosidase activity"/>
    <property type="evidence" value="ECO:0007669"/>
    <property type="project" value="UniProtKB-EC"/>
</dbReference>
<dbReference type="Pfam" id="PF09261">
    <property type="entry name" value="Alpha-mann_mid"/>
    <property type="match status" value="1"/>
</dbReference>
<dbReference type="InterPro" id="IPR015341">
    <property type="entry name" value="Glyco_hydro_38_cen"/>
</dbReference>
<dbReference type="EC" id="3.2.1.24" evidence="6"/>
<dbReference type="EMBL" id="JAGGLG010000012">
    <property type="protein sequence ID" value="MBP2018406.1"/>
    <property type="molecule type" value="Genomic_DNA"/>
</dbReference>
<dbReference type="Gene3D" id="1.20.1270.50">
    <property type="entry name" value="Glycoside hydrolase family 38, central domain"/>
    <property type="match status" value="1"/>
</dbReference>
<sequence>MNSKRSKAVTFTLAGHAHLDPVWLWDRQEGCEAVKATFRSALDRIRENPDLVFVHSSAAQYQWMEVHPDLMAEIRSAVASGQWELVGGWWVEPDVNIPSGESLARQGLYGQRYFQRTFGRRARVAFLPDSFGHPPTLPQIFRLQGLEYFVFWRPHPHEVELPSNLFWWQGPDGTRILSARIETYNSNPNQVVDSLNAAIDWRPPDAPEWLVVFGVGNHGGGPTKKAIANLRELMAAPDWPTLQMGRIDGFFDRAAAREHPVYAGPLQYTFRGCYTSHAGVKRWNREAESALAAAEKWSTVATRFGLAYPEEALGRAWQHLLFNQFHDILAGTSIPRAYADVQREIGEATGTARRAAHAAMQAIAHHIDTRSGDHPVEEAMRRVRTGPGNAVADLGDGVPVVVFNPSPWPRREVIDVELNDWHIDELQVQDDQNRPVVHQFAEGEAGPPRKRVAFLADVPPMGYRLYRIVDRPAALPGPDALPLTADERVMENAWWRLELEPRTGALRSLRDKRLGRELLAGAGAQLLVVDDPTNAWGKGAHFRHLAGAFGEPEIQLIEHGPVRATWRITLRWGRSTARQEITLYRESPAIHGRLEVDWHEEYRFLKLAFPFALEEARMTCSVPFGFVERPAAGQEEPIQQWVNVTGFLAGEGKTTEANWAGQGDEGGAAGDRAARRITYGVALLNDGKHGADALGGELRLSILRSPIHGGGDRDARPLRPADRHLDQGLHECRWALLPHEGDWRDAAVVQAAQDFNEPLSFVREYAHPGALPKVQSFVSVDPPHAAAVTALKRAEEGDDWILRLYEPCGRPARVRVRIPLLGADVPVELGPCQIKTLRVGPDGGVREVNLLEELF</sequence>
<comment type="caution">
    <text evidence="6">The sequence shown here is derived from an EMBL/GenBank/DDBJ whole genome shotgun (WGS) entry which is preliminary data.</text>
</comment>
<keyword evidence="2" id="KW-0479">Metal-binding</keyword>
<dbReference type="Proteomes" id="UP001519289">
    <property type="component" value="Unassembled WGS sequence"/>
</dbReference>
<dbReference type="Gene3D" id="3.20.110.10">
    <property type="entry name" value="Glycoside hydrolase 38, N terminal domain"/>
    <property type="match status" value="1"/>
</dbReference>
<dbReference type="RefSeq" id="WP_209466527.1">
    <property type="nucleotide sequence ID" value="NZ_JAGGLG010000012.1"/>
</dbReference>
<dbReference type="PANTHER" id="PTHR46017:SF1">
    <property type="entry name" value="ALPHA-MANNOSIDASE 2C1"/>
    <property type="match status" value="1"/>
</dbReference>
<keyword evidence="4 6" id="KW-0326">Glycosidase</keyword>
<dbReference type="Pfam" id="PF07748">
    <property type="entry name" value="Glyco_hydro_38C"/>
    <property type="match status" value="1"/>
</dbReference>
<proteinExistence type="inferred from homology"/>
<evidence type="ECO:0000313" key="7">
    <source>
        <dbReference type="Proteomes" id="UP001519289"/>
    </source>
</evidence>
<keyword evidence="7" id="KW-1185">Reference proteome</keyword>
<dbReference type="InterPro" id="IPR041147">
    <property type="entry name" value="GH38_C"/>
</dbReference>
<dbReference type="InterPro" id="IPR037094">
    <property type="entry name" value="Glyco_hydro_38_cen_sf"/>
</dbReference>
<dbReference type="Pfam" id="PF17677">
    <property type="entry name" value="Glyco_hydro38C2"/>
    <property type="match status" value="1"/>
</dbReference>
<organism evidence="6 7">
    <name type="scientific">Symbiobacterium terraclitae</name>
    <dbReference type="NCBI Taxonomy" id="557451"/>
    <lineage>
        <taxon>Bacteria</taxon>
        <taxon>Bacillati</taxon>
        <taxon>Bacillota</taxon>
        <taxon>Clostridia</taxon>
        <taxon>Eubacteriales</taxon>
        <taxon>Symbiobacteriaceae</taxon>
        <taxon>Symbiobacterium</taxon>
    </lineage>
</organism>
<evidence type="ECO:0000313" key="6">
    <source>
        <dbReference type="EMBL" id="MBP2018406.1"/>
    </source>
</evidence>
<dbReference type="InterPro" id="IPR013780">
    <property type="entry name" value="Glyco_hydro_b"/>
</dbReference>
<dbReference type="InterPro" id="IPR028995">
    <property type="entry name" value="Glyco_hydro_57/38_cen_sf"/>
</dbReference>
<dbReference type="CDD" id="cd10789">
    <property type="entry name" value="GH38N_AMII_ER_cytosolic"/>
    <property type="match status" value="1"/>
</dbReference>
<gene>
    <name evidence="6" type="ORF">J2Z79_001814</name>
</gene>
<dbReference type="PANTHER" id="PTHR46017">
    <property type="entry name" value="ALPHA-MANNOSIDASE 2C1"/>
    <property type="match status" value="1"/>
</dbReference>
<reference evidence="6 7" key="1">
    <citation type="submission" date="2021-03" db="EMBL/GenBank/DDBJ databases">
        <title>Genomic Encyclopedia of Type Strains, Phase IV (KMG-IV): sequencing the most valuable type-strain genomes for metagenomic binning, comparative biology and taxonomic classification.</title>
        <authorList>
            <person name="Goeker M."/>
        </authorList>
    </citation>
    <scope>NUCLEOTIDE SEQUENCE [LARGE SCALE GENOMIC DNA]</scope>
    <source>
        <strain evidence="6 7">DSM 27138</strain>
    </source>
</reference>
<dbReference type="Pfam" id="PF01074">
    <property type="entry name" value="Glyco_hydro_38N"/>
    <property type="match status" value="1"/>
</dbReference>
<evidence type="ECO:0000256" key="2">
    <source>
        <dbReference type="ARBA" id="ARBA00022723"/>
    </source>
</evidence>
<evidence type="ECO:0000259" key="5">
    <source>
        <dbReference type="SMART" id="SM00872"/>
    </source>
</evidence>
<dbReference type="InterPro" id="IPR027291">
    <property type="entry name" value="Glyco_hydro_38_N_sf"/>
</dbReference>
<dbReference type="SUPFAM" id="SSF74650">
    <property type="entry name" value="Galactose mutarotase-like"/>
    <property type="match status" value="1"/>
</dbReference>
<dbReference type="SMART" id="SM00872">
    <property type="entry name" value="Alpha-mann_mid"/>
    <property type="match status" value="1"/>
</dbReference>
<protein>
    <submittedName>
        <fullName evidence="6">Alpha-mannosidase</fullName>
        <ecNumber evidence="6">3.2.1.24</ecNumber>
    </submittedName>
</protein>
<evidence type="ECO:0000256" key="4">
    <source>
        <dbReference type="ARBA" id="ARBA00023295"/>
    </source>
</evidence>
<keyword evidence="3 6" id="KW-0378">Hydrolase</keyword>
<comment type="similarity">
    <text evidence="1">Belongs to the glycosyl hydrolase 38 family.</text>
</comment>
<dbReference type="Gene3D" id="2.70.98.30">
    <property type="entry name" value="Golgi alpha-mannosidase II, domain 4"/>
    <property type="match status" value="1"/>
</dbReference>
<evidence type="ECO:0000256" key="1">
    <source>
        <dbReference type="ARBA" id="ARBA00009792"/>
    </source>
</evidence>
<feature type="domain" description="Glycoside hydrolase family 38 central" evidence="5">
    <location>
        <begin position="268"/>
        <end position="345"/>
    </location>
</feature>
<dbReference type="InterPro" id="IPR011682">
    <property type="entry name" value="Glyco_hydro_38_C"/>
</dbReference>
<name>A0ABS4JU68_9FIRM</name>
<dbReference type="InterPro" id="IPR000602">
    <property type="entry name" value="Glyco_hydro_38_N"/>
</dbReference>
<dbReference type="Gene3D" id="2.60.40.1180">
    <property type="entry name" value="Golgi alpha-mannosidase II"/>
    <property type="match status" value="1"/>
</dbReference>
<accession>A0ABS4JU68</accession>
<dbReference type="SUPFAM" id="SSF88713">
    <property type="entry name" value="Glycoside hydrolase/deacetylase"/>
    <property type="match status" value="1"/>
</dbReference>
<dbReference type="SUPFAM" id="SSF88688">
    <property type="entry name" value="Families 57/38 glycoside transferase middle domain"/>
    <property type="match status" value="1"/>
</dbReference>
<evidence type="ECO:0000256" key="3">
    <source>
        <dbReference type="ARBA" id="ARBA00022801"/>
    </source>
</evidence>